<sequence>MIVREACLDDASAIARVHVDTWRTTYGGIMPEEYLARLSYEQREHSWRQTLTTASKDNHFIYVIEDTDSQIVGFADGGLERTGNPIYTGELYAIYILDTYQGQGLGYRLTLKVVERLFEAGLDSMLVWVLANNPACRFYEALGGQKVYEQIVERSGTKLKELAYGWKNTIEVITRCSRY</sequence>
<evidence type="ECO:0000256" key="1">
    <source>
        <dbReference type="ARBA" id="ARBA00022679"/>
    </source>
</evidence>
<name>A0A0C1NFN7_9CYAN</name>
<dbReference type="InterPro" id="IPR000182">
    <property type="entry name" value="GNAT_dom"/>
</dbReference>
<dbReference type="SUPFAM" id="SSF55729">
    <property type="entry name" value="Acyl-CoA N-acyltransferases (Nat)"/>
    <property type="match status" value="1"/>
</dbReference>
<evidence type="ECO:0000259" key="3">
    <source>
        <dbReference type="PROSITE" id="PS51186"/>
    </source>
</evidence>
<dbReference type="CDD" id="cd04301">
    <property type="entry name" value="NAT_SF"/>
    <property type="match status" value="1"/>
</dbReference>
<organism evidence="4">
    <name type="scientific">Tolypothrix bouteillei VB521301</name>
    <dbReference type="NCBI Taxonomy" id="1479485"/>
    <lineage>
        <taxon>Bacteria</taxon>
        <taxon>Bacillati</taxon>
        <taxon>Cyanobacteriota</taxon>
        <taxon>Cyanophyceae</taxon>
        <taxon>Nostocales</taxon>
        <taxon>Tolypothrichaceae</taxon>
        <taxon>Tolypothrix</taxon>
    </lineage>
</organism>
<dbReference type="InterPro" id="IPR050680">
    <property type="entry name" value="YpeA/RimI_acetyltransf"/>
</dbReference>
<dbReference type="AlphaFoldDB" id="A0A0C1NFN7"/>
<dbReference type="Gene3D" id="3.40.630.30">
    <property type="match status" value="1"/>
</dbReference>
<dbReference type="STRING" id="1479485.DA73_0214890"/>
<dbReference type="EMBL" id="JHEG02000046">
    <property type="protein sequence ID" value="KIE11626.1"/>
    <property type="molecule type" value="Genomic_DNA"/>
</dbReference>
<dbReference type="PANTHER" id="PTHR43420">
    <property type="entry name" value="ACETYLTRANSFERASE"/>
    <property type="match status" value="1"/>
</dbReference>
<comment type="caution">
    <text evidence="4">The sequence shown here is derived from an EMBL/GenBank/DDBJ whole genome shotgun (WGS) entry which is preliminary data.</text>
</comment>
<feature type="domain" description="N-acetyltransferase" evidence="3">
    <location>
        <begin position="1"/>
        <end position="171"/>
    </location>
</feature>
<keyword evidence="1 4" id="KW-0808">Transferase</keyword>
<keyword evidence="2" id="KW-0012">Acyltransferase</keyword>
<evidence type="ECO:0000256" key="2">
    <source>
        <dbReference type="ARBA" id="ARBA00023315"/>
    </source>
</evidence>
<dbReference type="PROSITE" id="PS51186">
    <property type="entry name" value="GNAT"/>
    <property type="match status" value="1"/>
</dbReference>
<reference evidence="4" key="1">
    <citation type="journal article" date="2015" name="Genome Announc.">
        <title>Draft Genome Sequence of Tolypothrix boutellei Strain VB521301.</title>
        <authorList>
            <person name="Chandrababunaidu M.M."/>
            <person name="Singh D."/>
            <person name="Sen D."/>
            <person name="Bhan S."/>
            <person name="Das S."/>
            <person name="Gupta A."/>
            <person name="Adhikary S.P."/>
            <person name="Tripathy S."/>
        </authorList>
    </citation>
    <scope>NUCLEOTIDE SEQUENCE</scope>
    <source>
        <strain evidence="4">VB521301</strain>
    </source>
</reference>
<proteinExistence type="predicted"/>
<protein>
    <submittedName>
        <fullName evidence="4">GNAT family acetyltransferase</fullName>
    </submittedName>
</protein>
<dbReference type="GO" id="GO:0016747">
    <property type="term" value="F:acyltransferase activity, transferring groups other than amino-acyl groups"/>
    <property type="evidence" value="ECO:0007669"/>
    <property type="project" value="InterPro"/>
</dbReference>
<dbReference type="Pfam" id="PF08445">
    <property type="entry name" value="FR47"/>
    <property type="match status" value="1"/>
</dbReference>
<dbReference type="PANTHER" id="PTHR43420:SF43">
    <property type="entry name" value="SPERMINE_SPERMIDINE ACETYLTRANSFERASE"/>
    <property type="match status" value="1"/>
</dbReference>
<gene>
    <name evidence="4" type="ORF">DA73_0214890</name>
</gene>
<accession>A0A0C1NFN7</accession>
<dbReference type="InterPro" id="IPR016181">
    <property type="entry name" value="Acyl_CoA_acyltransferase"/>
</dbReference>
<dbReference type="OrthoDB" id="515782at2"/>
<evidence type="ECO:0000313" key="4">
    <source>
        <dbReference type="EMBL" id="KIE11626.1"/>
    </source>
</evidence>
<dbReference type="InterPro" id="IPR013653">
    <property type="entry name" value="GCN5-like_dom"/>
</dbReference>